<dbReference type="EMBL" id="JBEPTQ010000001">
    <property type="protein sequence ID" value="MET4715912.1"/>
    <property type="molecule type" value="Genomic_DNA"/>
</dbReference>
<proteinExistence type="predicted"/>
<dbReference type="RefSeq" id="WP_212479533.1">
    <property type="nucleotide sequence ID" value="NZ_JBEPTQ010000001.1"/>
</dbReference>
<name>A0ABV2RGI7_BRAJP</name>
<dbReference type="Proteomes" id="UP001549291">
    <property type="component" value="Unassembled WGS sequence"/>
</dbReference>
<accession>A0ABV2RGI7</accession>
<evidence type="ECO:0000313" key="1">
    <source>
        <dbReference type="EMBL" id="MET4715912.1"/>
    </source>
</evidence>
<protein>
    <submittedName>
        <fullName evidence="1">Uncharacterized protein</fullName>
    </submittedName>
</protein>
<keyword evidence="2" id="KW-1185">Reference proteome</keyword>
<organism evidence="1 2">
    <name type="scientific">Bradyrhizobium japonicum</name>
    <dbReference type="NCBI Taxonomy" id="375"/>
    <lineage>
        <taxon>Bacteria</taxon>
        <taxon>Pseudomonadati</taxon>
        <taxon>Pseudomonadota</taxon>
        <taxon>Alphaproteobacteria</taxon>
        <taxon>Hyphomicrobiales</taxon>
        <taxon>Nitrobacteraceae</taxon>
        <taxon>Bradyrhizobium</taxon>
    </lineage>
</organism>
<reference evidence="1 2" key="1">
    <citation type="submission" date="2024-06" db="EMBL/GenBank/DDBJ databases">
        <title>Genomic Encyclopedia of Type Strains, Phase V (KMG-V): Genome sequencing to study the core and pangenomes of soil and plant-associated prokaryotes.</title>
        <authorList>
            <person name="Whitman W."/>
        </authorList>
    </citation>
    <scope>NUCLEOTIDE SEQUENCE [LARGE SCALE GENOMIC DNA]</scope>
    <source>
        <strain evidence="1 2">USDA 160</strain>
    </source>
</reference>
<gene>
    <name evidence="1" type="ORF">ABIF63_000015</name>
</gene>
<evidence type="ECO:0000313" key="2">
    <source>
        <dbReference type="Proteomes" id="UP001549291"/>
    </source>
</evidence>
<sequence>MTDVTQLIPGRFYWVLVRSSTPNPEWRPARFTGVACQGAGAKWDFISFNSDVGHHFVEGVDIGPETLLS</sequence>
<comment type="caution">
    <text evidence="1">The sequence shown here is derived from an EMBL/GenBank/DDBJ whole genome shotgun (WGS) entry which is preliminary data.</text>
</comment>